<evidence type="ECO:0000313" key="5">
    <source>
        <dbReference type="EMBL" id="KXA95578.1"/>
    </source>
</evidence>
<name>A0A133UMY3_9EURY</name>
<feature type="domain" description="DNA methylase N-4/N-6" evidence="4">
    <location>
        <begin position="503"/>
        <end position="661"/>
    </location>
</feature>
<organism evidence="5 6">
    <name type="scientific">candidate division MSBL1 archaeon SCGC-AAA259I07</name>
    <dbReference type="NCBI Taxonomy" id="1698266"/>
    <lineage>
        <taxon>Archaea</taxon>
        <taxon>Methanobacteriati</taxon>
        <taxon>Methanobacteriota</taxon>
        <taxon>candidate division MSBL1</taxon>
    </lineage>
</organism>
<evidence type="ECO:0000256" key="2">
    <source>
        <dbReference type="ARBA" id="ARBA00022603"/>
    </source>
</evidence>
<dbReference type="GO" id="GO:0032259">
    <property type="term" value="P:methylation"/>
    <property type="evidence" value="ECO:0007669"/>
    <property type="project" value="UniProtKB-KW"/>
</dbReference>
<gene>
    <name evidence="5" type="ORF">AKJ36_00080</name>
</gene>
<keyword evidence="3" id="KW-0808">Transferase</keyword>
<reference evidence="5 6" key="1">
    <citation type="journal article" date="2016" name="Sci. Rep.">
        <title>Metabolic traits of an uncultured archaeal lineage -MSBL1- from brine pools of the Red Sea.</title>
        <authorList>
            <person name="Mwirichia R."/>
            <person name="Alam I."/>
            <person name="Rashid M."/>
            <person name="Vinu M."/>
            <person name="Ba-Alawi W."/>
            <person name="Anthony Kamau A."/>
            <person name="Kamanda Ngugi D."/>
            <person name="Goker M."/>
            <person name="Klenk H.P."/>
            <person name="Bajic V."/>
            <person name="Stingl U."/>
        </authorList>
    </citation>
    <scope>NUCLEOTIDE SEQUENCE [LARGE SCALE GENOMIC DNA]</scope>
    <source>
        <strain evidence="5">SCGC-AAA259I07</strain>
    </source>
</reference>
<sequence length="873" mass="100991">MVNEEKNSNTRPIEEYFPINKVNAIAEKESVGFLKRKFRPHLYTHVWWARRLGCIFRSIILYSLMDEDVGVSSSQKKLGNPSDIWEYYSEDVDFSGKIIFDPFMGGGTTISEAVRFNANVIGCDLNPVAWFMVKNQLQPVAPEKIEKKFEKLKTKVKEEIQKYYKTTCPECREEADIIYTFWVKEVPCNNCGEKVSLFKTYRLESNFGDENQDIVFCPECSNVFGVENSQSQIECPECSFKFTPEKGNATRTKHTCRSCGQGEKTIDVVKKLERSPDHRMIAIKYECKNCEDVNFKKVTEDDKELFQKSLEAFKNTDVNVPTQKIPEGQETNRLHKWGYTRFHQMFNDRQLLCLSKILKEIMNFEDERIQELFLLPFSKALDSNNMFCAYDSRGGNLQNMFARHDLAPKKAPVENNVWGTDKGARTFENNVETLIEAMEFSVSPVERVVDDDELKKVNMDNEIKAELVDDFSEFSRSNNHSKALLFCQSSESFGEENIPNKEVDAVITDPPYYNNDQYSELSDFFYVWLRLALKDRYDHFQSDTTPKYTEIVKNKARGLTEEDYIEGLTSVFKECHRVLKDDGLMVFTFHHSETAAWSSVLKSILDSNFYVTAIYPINSEVSQSLLIREKGNIEYDTIVVCRRKDEEFPEKSWAGLRDQIYFRTKNIVEDLEEDHSMLSDGDIFVIALGKCLEMYSKYYPNVVEDGEEVSVEEAVESIREIVDEQILGGRFDELAEELDIPTATYLTYLAGRGESVSYSSLNKELRQRNIDLDELVESGLIDKEGSTIKKPNVDTLAARIRKKSNKELISIDRAHYLIYLQDKDKLADNLRDWVSEKAIKTLRILGEKEDKSEYKKLADYVEDKISQMGLSKF</sequence>
<evidence type="ECO:0000259" key="4">
    <source>
        <dbReference type="Pfam" id="PF01555"/>
    </source>
</evidence>
<dbReference type="PRINTS" id="PR00508">
    <property type="entry name" value="S21N4MTFRASE"/>
</dbReference>
<dbReference type="InterPro" id="IPR001091">
    <property type="entry name" value="RM_Methyltransferase"/>
</dbReference>
<dbReference type="PROSITE" id="PS00092">
    <property type="entry name" value="N6_MTASE"/>
    <property type="match status" value="1"/>
</dbReference>
<dbReference type="InterPro" id="IPR002052">
    <property type="entry name" value="DNA_methylase_N6_adenine_CS"/>
</dbReference>
<dbReference type="SUPFAM" id="SSF53335">
    <property type="entry name" value="S-adenosyl-L-methionine-dependent methyltransferases"/>
    <property type="match status" value="2"/>
</dbReference>
<dbReference type="PATRIC" id="fig|1698266.3.peg.18"/>
<dbReference type="Proteomes" id="UP000070155">
    <property type="component" value="Unassembled WGS sequence"/>
</dbReference>
<keyword evidence="6" id="KW-1185">Reference proteome</keyword>
<dbReference type="GO" id="GO:0003677">
    <property type="term" value="F:DNA binding"/>
    <property type="evidence" value="ECO:0007669"/>
    <property type="project" value="InterPro"/>
</dbReference>
<proteinExistence type="inferred from homology"/>
<dbReference type="EMBL" id="LHXQ01000001">
    <property type="protein sequence ID" value="KXA95578.1"/>
    <property type="molecule type" value="Genomic_DNA"/>
</dbReference>
<dbReference type="Pfam" id="PF01555">
    <property type="entry name" value="N6_N4_Mtase"/>
    <property type="match status" value="1"/>
</dbReference>
<dbReference type="Gene3D" id="3.40.50.150">
    <property type="entry name" value="Vaccinia Virus protein VP39"/>
    <property type="match status" value="2"/>
</dbReference>
<evidence type="ECO:0000256" key="1">
    <source>
        <dbReference type="ARBA" id="ARBA00006594"/>
    </source>
</evidence>
<evidence type="ECO:0000256" key="3">
    <source>
        <dbReference type="ARBA" id="ARBA00022679"/>
    </source>
</evidence>
<dbReference type="GO" id="GO:0008170">
    <property type="term" value="F:N-methyltransferase activity"/>
    <property type="evidence" value="ECO:0007669"/>
    <property type="project" value="InterPro"/>
</dbReference>
<dbReference type="InterPro" id="IPR002941">
    <property type="entry name" value="DNA_methylase_N4/N6"/>
</dbReference>
<evidence type="ECO:0000313" key="6">
    <source>
        <dbReference type="Proteomes" id="UP000070155"/>
    </source>
</evidence>
<dbReference type="AlphaFoldDB" id="A0A133UMY3"/>
<dbReference type="InterPro" id="IPR029063">
    <property type="entry name" value="SAM-dependent_MTases_sf"/>
</dbReference>
<comment type="caution">
    <text evidence="5">The sequence shown here is derived from an EMBL/GenBank/DDBJ whole genome shotgun (WGS) entry which is preliminary data.</text>
</comment>
<comment type="similarity">
    <text evidence="1">Belongs to the N(4)/N(6)-methyltransferase family.</text>
</comment>
<accession>A0A133UMY3</accession>
<keyword evidence="2" id="KW-0489">Methyltransferase</keyword>
<protein>
    <recommendedName>
        <fullName evidence="4">DNA methylase N-4/N-6 domain-containing protein</fullName>
    </recommendedName>
</protein>